<sequence length="221" mass="24323">MSSRQVQILEAAARMIARRGVRGLRVDELAAEAGVSIGLVYYHFGDRAGLMQRTWEFINERAEQYTKSAIDPAVDPRGHLEEMLLRELQDEPDVVENSTAWGEYRASAVFDPELGRQLREATAGWVRDADDLIRAGQKTGDIDPHVVPADAAERLTALVEGISERWVSGSLPLARARALLRSAIALELGADRRTVQAGSEARSPAARARPHDGVTPQPPRR</sequence>
<dbReference type="Gene3D" id="1.10.357.10">
    <property type="entry name" value="Tetracycline Repressor, domain 2"/>
    <property type="match status" value="1"/>
</dbReference>
<dbReference type="Proteomes" id="UP001551482">
    <property type="component" value="Unassembled WGS sequence"/>
</dbReference>
<name>A0ABV3DDA3_9ACTN</name>
<evidence type="ECO:0000313" key="9">
    <source>
        <dbReference type="Proteomes" id="UP001551482"/>
    </source>
</evidence>
<keyword evidence="4" id="KW-0804">Transcription</keyword>
<dbReference type="SUPFAM" id="SSF46689">
    <property type="entry name" value="Homeodomain-like"/>
    <property type="match status" value="1"/>
</dbReference>
<feature type="domain" description="HTH tetR-type" evidence="7">
    <location>
        <begin position="2"/>
        <end position="62"/>
    </location>
</feature>
<dbReference type="InterPro" id="IPR001647">
    <property type="entry name" value="HTH_TetR"/>
</dbReference>
<gene>
    <name evidence="8" type="ORF">AB0C36_09475</name>
</gene>
<accession>A0ABV3DDA3</accession>
<protein>
    <submittedName>
        <fullName evidence="8">TetR/AcrR family transcriptional regulator</fullName>
    </submittedName>
</protein>
<reference evidence="8 9" key="1">
    <citation type="submission" date="2024-06" db="EMBL/GenBank/DDBJ databases">
        <title>The Natural Products Discovery Center: Release of the First 8490 Sequenced Strains for Exploring Actinobacteria Biosynthetic Diversity.</title>
        <authorList>
            <person name="Kalkreuter E."/>
            <person name="Kautsar S.A."/>
            <person name="Yang D."/>
            <person name="Bader C.D."/>
            <person name="Teijaro C.N."/>
            <person name="Fluegel L."/>
            <person name="Davis C.M."/>
            <person name="Simpson J.R."/>
            <person name="Lauterbach L."/>
            <person name="Steele A.D."/>
            <person name="Gui C."/>
            <person name="Meng S."/>
            <person name="Li G."/>
            <person name="Viehrig K."/>
            <person name="Ye F."/>
            <person name="Su P."/>
            <person name="Kiefer A.F."/>
            <person name="Nichols A."/>
            <person name="Cepeda A.J."/>
            <person name="Yan W."/>
            <person name="Fan B."/>
            <person name="Jiang Y."/>
            <person name="Adhikari A."/>
            <person name="Zheng C.-J."/>
            <person name="Schuster L."/>
            <person name="Cowan T.M."/>
            <person name="Smanski M.J."/>
            <person name="Chevrette M.G."/>
            <person name="De Carvalho L.P.S."/>
            <person name="Shen B."/>
        </authorList>
    </citation>
    <scope>NUCLEOTIDE SEQUENCE [LARGE SCALE GENOMIC DNA]</scope>
    <source>
        <strain evidence="8 9">NPDC048946</strain>
    </source>
</reference>
<dbReference type="Pfam" id="PF00440">
    <property type="entry name" value="TetR_N"/>
    <property type="match status" value="1"/>
</dbReference>
<evidence type="ECO:0000256" key="5">
    <source>
        <dbReference type="PROSITE-ProRule" id="PRU00335"/>
    </source>
</evidence>
<evidence type="ECO:0000256" key="3">
    <source>
        <dbReference type="ARBA" id="ARBA00023125"/>
    </source>
</evidence>
<dbReference type="InterPro" id="IPR009057">
    <property type="entry name" value="Homeodomain-like_sf"/>
</dbReference>
<feature type="DNA-binding region" description="H-T-H motif" evidence="5">
    <location>
        <begin position="25"/>
        <end position="44"/>
    </location>
</feature>
<organism evidence="8 9">
    <name type="scientific">Streptodolium elevatio</name>
    <dbReference type="NCBI Taxonomy" id="3157996"/>
    <lineage>
        <taxon>Bacteria</taxon>
        <taxon>Bacillati</taxon>
        <taxon>Actinomycetota</taxon>
        <taxon>Actinomycetes</taxon>
        <taxon>Kitasatosporales</taxon>
        <taxon>Streptomycetaceae</taxon>
        <taxon>Streptodolium</taxon>
    </lineage>
</organism>
<keyword evidence="3 5" id="KW-0238">DNA-binding</keyword>
<evidence type="ECO:0000256" key="2">
    <source>
        <dbReference type="ARBA" id="ARBA00023015"/>
    </source>
</evidence>
<dbReference type="RefSeq" id="WP_358351697.1">
    <property type="nucleotide sequence ID" value="NZ_JBEZFP010000017.1"/>
</dbReference>
<dbReference type="InterPro" id="IPR039538">
    <property type="entry name" value="BetI_C"/>
</dbReference>
<dbReference type="InterPro" id="IPR036271">
    <property type="entry name" value="Tet_transcr_reg_TetR-rel_C_sf"/>
</dbReference>
<feature type="region of interest" description="Disordered" evidence="6">
    <location>
        <begin position="193"/>
        <end position="221"/>
    </location>
</feature>
<dbReference type="PROSITE" id="PS50977">
    <property type="entry name" value="HTH_TETR_2"/>
    <property type="match status" value="1"/>
</dbReference>
<dbReference type="PANTHER" id="PTHR30055">
    <property type="entry name" value="HTH-TYPE TRANSCRIPTIONAL REGULATOR RUTR"/>
    <property type="match status" value="1"/>
</dbReference>
<keyword evidence="2" id="KW-0805">Transcription regulation</keyword>
<dbReference type="SUPFAM" id="SSF48498">
    <property type="entry name" value="Tetracyclin repressor-like, C-terminal domain"/>
    <property type="match status" value="1"/>
</dbReference>
<evidence type="ECO:0000313" key="8">
    <source>
        <dbReference type="EMBL" id="MEU8133725.1"/>
    </source>
</evidence>
<feature type="compositionally biased region" description="Low complexity" evidence="6">
    <location>
        <begin position="197"/>
        <end position="207"/>
    </location>
</feature>
<evidence type="ECO:0000259" key="7">
    <source>
        <dbReference type="PROSITE" id="PS50977"/>
    </source>
</evidence>
<dbReference type="Pfam" id="PF13977">
    <property type="entry name" value="TetR_C_6"/>
    <property type="match status" value="1"/>
</dbReference>
<evidence type="ECO:0000256" key="1">
    <source>
        <dbReference type="ARBA" id="ARBA00022491"/>
    </source>
</evidence>
<keyword evidence="1" id="KW-0678">Repressor</keyword>
<dbReference type="PRINTS" id="PR00455">
    <property type="entry name" value="HTHTETR"/>
</dbReference>
<proteinExistence type="predicted"/>
<evidence type="ECO:0000256" key="4">
    <source>
        <dbReference type="ARBA" id="ARBA00023163"/>
    </source>
</evidence>
<dbReference type="PANTHER" id="PTHR30055:SF234">
    <property type="entry name" value="HTH-TYPE TRANSCRIPTIONAL REGULATOR BETI"/>
    <property type="match status" value="1"/>
</dbReference>
<comment type="caution">
    <text evidence="8">The sequence shown here is derived from an EMBL/GenBank/DDBJ whole genome shotgun (WGS) entry which is preliminary data.</text>
</comment>
<evidence type="ECO:0000256" key="6">
    <source>
        <dbReference type="SAM" id="MobiDB-lite"/>
    </source>
</evidence>
<dbReference type="InterPro" id="IPR050109">
    <property type="entry name" value="HTH-type_TetR-like_transc_reg"/>
</dbReference>
<keyword evidence="9" id="KW-1185">Reference proteome</keyword>
<dbReference type="EMBL" id="JBEZFP010000017">
    <property type="protein sequence ID" value="MEU8133725.1"/>
    <property type="molecule type" value="Genomic_DNA"/>
</dbReference>